<name>A0ABY5ESN8_9HYPH</name>
<dbReference type="EMBL" id="CP101114">
    <property type="protein sequence ID" value="UTO28110.1"/>
    <property type="molecule type" value="Genomic_DNA"/>
</dbReference>
<evidence type="ECO:0000259" key="3">
    <source>
        <dbReference type="Pfam" id="PF24860"/>
    </source>
</evidence>
<protein>
    <submittedName>
        <fullName evidence="4">Formate dehydrogenase accessory protein FdhE</fullName>
    </submittedName>
</protein>
<dbReference type="PANTHER" id="PTHR37689:SF1">
    <property type="entry name" value="PROTEIN FDHE"/>
    <property type="match status" value="1"/>
</dbReference>
<dbReference type="InterPro" id="IPR006452">
    <property type="entry name" value="Formate_DH_accessory"/>
</dbReference>
<dbReference type="InterPro" id="IPR056796">
    <property type="entry name" value="FdhE_C"/>
</dbReference>
<accession>A0ABY5ESN8</accession>
<evidence type="ECO:0000313" key="4">
    <source>
        <dbReference type="EMBL" id="UTO28110.1"/>
    </source>
</evidence>
<keyword evidence="1" id="KW-0963">Cytoplasm</keyword>
<dbReference type="RefSeq" id="WP_254770018.1">
    <property type="nucleotide sequence ID" value="NZ_CP101114.1"/>
</dbReference>
<evidence type="ECO:0000313" key="5">
    <source>
        <dbReference type="Proteomes" id="UP001059475"/>
    </source>
</evidence>
<dbReference type="InterPro" id="IPR024064">
    <property type="entry name" value="FdhE-like_sf"/>
</dbReference>
<dbReference type="Pfam" id="PF24860">
    <property type="entry name" value="FdhE_C"/>
    <property type="match status" value="1"/>
</dbReference>
<dbReference type="InterPro" id="IPR056774">
    <property type="entry name" value="FdhE_N"/>
</dbReference>
<reference evidence="4" key="1">
    <citation type="submission" date="2022-07" db="EMBL/GenBank/DDBJ databases">
        <title>First report of Bartonella spp. in marsupials in Brazil, with a description of Bartonella harrusi sp. nov. and new proposal for taxonomic reclassification of species of the genus Bartonella.</title>
        <authorList>
            <person name="Amaral R.B."/>
        </authorList>
    </citation>
    <scope>NUCLEOTIDE SEQUENCE</scope>
    <source>
        <strain evidence="4">117A</strain>
    </source>
</reference>
<sequence length="307" mass="34681">MQSPTFVIPPDKEFLFAKRAQRFAQLAGFAHLADNTSDKETLLFWSHFCHAQQQTTEQFKDFAIPLNRFAAPTAPPFNRQINRQKLLTLGLYDSIIGDFLKRLLTLPPLSQTFSATKQETLVRTQQQKDQWRLWGQNLLNHTLPPQQLTEHLFIMGALQIISSLTASQLDPQSLIPQQNNLCPACGGTHSANLIMDVKPCETLKFCSCLYCGTLWSIPHNQCTSCKTTQNISLHPMENMLNGIFPKGIFFETCKACGTYCKQLNQHENPSLDVFADDIATPTLHVLHKGAFHFTYKNFNPALAENAQ</sequence>
<dbReference type="PANTHER" id="PTHR37689">
    <property type="entry name" value="PROTEIN FDHE"/>
    <property type="match status" value="1"/>
</dbReference>
<dbReference type="Gene3D" id="3.90.1670.10">
    <property type="entry name" value="FdhE-like domain"/>
    <property type="match status" value="1"/>
</dbReference>
<proteinExistence type="predicted"/>
<dbReference type="Proteomes" id="UP001059475">
    <property type="component" value="Chromosome"/>
</dbReference>
<evidence type="ECO:0000259" key="2">
    <source>
        <dbReference type="Pfam" id="PF04216"/>
    </source>
</evidence>
<feature type="domain" description="FdhE N-terminal" evidence="2">
    <location>
        <begin position="6"/>
        <end position="177"/>
    </location>
</feature>
<feature type="domain" description="FdhE C-terminal" evidence="3">
    <location>
        <begin position="221"/>
        <end position="288"/>
    </location>
</feature>
<dbReference type="SUPFAM" id="SSF144020">
    <property type="entry name" value="FdhE-like"/>
    <property type="match status" value="1"/>
</dbReference>
<keyword evidence="5" id="KW-1185">Reference proteome</keyword>
<gene>
    <name evidence="4" type="ORF">NMK50_07920</name>
</gene>
<evidence type="ECO:0000256" key="1">
    <source>
        <dbReference type="ARBA" id="ARBA00022490"/>
    </source>
</evidence>
<dbReference type="CDD" id="cd16341">
    <property type="entry name" value="FdhE"/>
    <property type="match status" value="1"/>
</dbReference>
<dbReference type="Pfam" id="PF04216">
    <property type="entry name" value="FdhE_N"/>
    <property type="match status" value="1"/>
</dbReference>
<organism evidence="4 5">
    <name type="scientific">Bartonella harrusi</name>
    <dbReference type="NCBI Taxonomy" id="2961895"/>
    <lineage>
        <taxon>Bacteria</taxon>
        <taxon>Pseudomonadati</taxon>
        <taxon>Pseudomonadota</taxon>
        <taxon>Alphaproteobacteria</taxon>
        <taxon>Hyphomicrobiales</taxon>
        <taxon>Bartonellaceae</taxon>
        <taxon>Bartonella</taxon>
    </lineage>
</organism>